<accession>A0A5C3EZ89</accession>
<sequence>MSAATHLLLRRSASAPRISTRLKAPPPLATRRSYAQPASAPPPGTPPPGSPPSQQQQPQWKPKPVLATAQTLTLFSPSPRGLLIALRSTLQGMTNLAARLGPLASNSASAAAPPDHDHVLLYSLSKDLPQQYLSEAVSLLRGVDPSNTEQQQQQQQGQQGLQQQGQQGQPQQQPSPRIARIGLLSAPLPSSLIPSNALEPGAAPISSPTLHSVSLSLLPGVNAVPFRSQIPGRAEIAVGRWPDRKPAWQQGTERRADLLDRAHRSTDTSAADEPAQHTDWRDIWGRENVDGAVPPELDALDPNSVLSLLFFTDPSPQGLIEGFTSRFPRSSVLGLHAPPTPFETGRDHTLLMTLPETSAGGRGGTDAQRGDKIHKDGAVGVALVANVDAQGQKASKEIARPSVEVRYEGLEPFGPRREVTSASGNIITELSSQNAAQQFLRDIQARSAPSAGSSASSTSTPLSANETRDIASTVKKEEAFYIGFFATETASTPLMVSPILSGHPSRGTLSVETEVDLGPGPRGEQGSMKIFAQFFHHPPAPVGASNSGDEGKVEAIEIPGPDASVWTSPRYLFLTSPPYGDSANAATAAAPAAKAAGDEAKKGNHQVFALPNLFIAASEKGWIAGRGAAGPSADQDAALQGGSINLRRDGSSIVECRIPKARVVLSLRGE</sequence>
<evidence type="ECO:0000256" key="1">
    <source>
        <dbReference type="SAM" id="MobiDB-lite"/>
    </source>
</evidence>
<dbReference type="OrthoDB" id="10251508at2759"/>
<protein>
    <recommendedName>
        <fullName evidence="4">FIST domain-containing protein</fullName>
    </recommendedName>
</protein>
<evidence type="ECO:0008006" key="4">
    <source>
        <dbReference type="Google" id="ProtNLM"/>
    </source>
</evidence>
<evidence type="ECO:0000313" key="3">
    <source>
        <dbReference type="Proteomes" id="UP000323386"/>
    </source>
</evidence>
<organism evidence="2 3">
    <name type="scientific">Pseudozyma flocculosa</name>
    <dbReference type="NCBI Taxonomy" id="84751"/>
    <lineage>
        <taxon>Eukaryota</taxon>
        <taxon>Fungi</taxon>
        <taxon>Dikarya</taxon>
        <taxon>Basidiomycota</taxon>
        <taxon>Ustilaginomycotina</taxon>
        <taxon>Ustilaginomycetes</taxon>
        <taxon>Ustilaginales</taxon>
        <taxon>Ustilaginaceae</taxon>
        <taxon>Pseudozyma</taxon>
    </lineage>
</organism>
<reference evidence="2 3" key="1">
    <citation type="submission" date="2018-03" db="EMBL/GenBank/DDBJ databases">
        <authorList>
            <person name="Guldener U."/>
        </authorList>
    </citation>
    <scope>NUCLEOTIDE SEQUENCE [LARGE SCALE GENOMIC DNA]</scope>
    <source>
        <strain evidence="2 3">DAOM196992</strain>
    </source>
</reference>
<evidence type="ECO:0000313" key="2">
    <source>
        <dbReference type="EMBL" id="SPO37392.1"/>
    </source>
</evidence>
<proteinExistence type="predicted"/>
<keyword evidence="3" id="KW-1185">Reference proteome</keyword>
<gene>
    <name evidence="2" type="ORF">PSFLO_02865</name>
</gene>
<feature type="compositionally biased region" description="Low complexity" evidence="1">
    <location>
        <begin position="52"/>
        <end position="64"/>
    </location>
</feature>
<dbReference type="AlphaFoldDB" id="A0A5C3EZ89"/>
<name>A0A5C3EZ89_9BASI</name>
<feature type="region of interest" description="Disordered" evidence="1">
    <location>
        <begin position="444"/>
        <end position="467"/>
    </location>
</feature>
<dbReference type="Proteomes" id="UP000323386">
    <property type="component" value="Unassembled WGS sequence"/>
</dbReference>
<feature type="compositionally biased region" description="Pro residues" evidence="1">
    <location>
        <begin position="39"/>
        <end position="51"/>
    </location>
</feature>
<dbReference type="EMBL" id="OOIP01000007">
    <property type="protein sequence ID" value="SPO37392.1"/>
    <property type="molecule type" value="Genomic_DNA"/>
</dbReference>
<feature type="region of interest" description="Disordered" evidence="1">
    <location>
        <begin position="1"/>
        <end position="64"/>
    </location>
</feature>
<feature type="region of interest" description="Disordered" evidence="1">
    <location>
        <begin position="143"/>
        <end position="175"/>
    </location>
</feature>
<feature type="compositionally biased region" description="Low complexity" evidence="1">
    <location>
        <begin position="445"/>
        <end position="464"/>
    </location>
</feature>
<feature type="compositionally biased region" description="Low complexity" evidence="1">
    <location>
        <begin position="150"/>
        <end position="172"/>
    </location>
</feature>